<dbReference type="InterPro" id="IPR011639">
    <property type="entry name" value="MethylTrfase_TaqI-like_dom"/>
</dbReference>
<evidence type="ECO:0000256" key="5">
    <source>
        <dbReference type="ARBA" id="ARBA00022747"/>
    </source>
</evidence>
<keyword evidence="6" id="KW-0238">DNA-binding</keyword>
<dbReference type="Gene3D" id="3.40.50.150">
    <property type="entry name" value="Vaccinia Virus protein VP39"/>
    <property type="match status" value="1"/>
</dbReference>
<accession>A0AAU0F103</accession>
<evidence type="ECO:0000256" key="3">
    <source>
        <dbReference type="ARBA" id="ARBA00022679"/>
    </source>
</evidence>
<name>A0AAU0F103_9FLAO</name>
<organism evidence="9 10">
    <name type="scientific">Bergeyella porcorum</name>
    <dbReference type="NCBI Taxonomy" id="1735111"/>
    <lineage>
        <taxon>Bacteria</taxon>
        <taxon>Pseudomonadati</taxon>
        <taxon>Bacteroidota</taxon>
        <taxon>Flavobacteriia</taxon>
        <taxon>Flavobacteriales</taxon>
        <taxon>Weeksellaceae</taxon>
        <taxon>Bergeyella</taxon>
    </lineage>
</organism>
<dbReference type="PROSITE" id="PS00092">
    <property type="entry name" value="N6_MTASE"/>
    <property type="match status" value="1"/>
</dbReference>
<dbReference type="GO" id="GO:0003677">
    <property type="term" value="F:DNA binding"/>
    <property type="evidence" value="ECO:0007669"/>
    <property type="project" value="UniProtKB-KW"/>
</dbReference>
<dbReference type="GO" id="GO:0009007">
    <property type="term" value="F:site-specific DNA-methyltransferase (adenine-specific) activity"/>
    <property type="evidence" value="ECO:0007669"/>
    <property type="project" value="UniProtKB-EC"/>
</dbReference>
<evidence type="ECO:0000256" key="2">
    <source>
        <dbReference type="ARBA" id="ARBA00022603"/>
    </source>
</evidence>
<dbReference type="PANTHER" id="PTHR33841">
    <property type="entry name" value="DNA METHYLTRANSFERASE YEEA-RELATED"/>
    <property type="match status" value="1"/>
</dbReference>
<evidence type="ECO:0000256" key="1">
    <source>
        <dbReference type="ARBA" id="ARBA00011900"/>
    </source>
</evidence>
<protein>
    <recommendedName>
        <fullName evidence="1">site-specific DNA-methyltransferase (adenine-specific)</fullName>
        <ecNumber evidence="1">2.1.1.72</ecNumber>
    </recommendedName>
</protein>
<evidence type="ECO:0000259" key="8">
    <source>
        <dbReference type="Pfam" id="PF07669"/>
    </source>
</evidence>
<keyword evidence="3" id="KW-0808">Transferase</keyword>
<sequence length="352" mass="40252">MMNQLNYNPDVLTCLANLSNDEVFTPPHIAQQMLDMLPQDLWSNPDAKFLDPFAKSGIFLREIAKRLLVGLEKQFPVLEERINHIMKNQLYGIGITELTAMLTRRTLYCTKTANHDKYAIADFDTPEGNIFFEEIAHTWDKRGKCVYCGATEKELGDAKREGLSLHAYAFIHDKNPFTNMKFDVIIGNPPYQLNDGGGTGSSATPIYQKFIQQAIKLNPHYLVMITPSRWFAGGKGLDKFRDEMLNDRRWKEIHDYPNEKEVFPEIKAEGGVNYFLWDRNYQGDCLIKTYVEKKVVSELKRPLREEGAGVFIRYNEAIPILRKVQALKEKSFAEVVSSRKPFGLASTVKGNA</sequence>
<reference evidence="9" key="1">
    <citation type="submission" date="2023-10" db="EMBL/GenBank/DDBJ databases">
        <title>Characterization and whole genome sequencing of a novel strain of Bergeyella porcorum QD2021 isolated from pig.</title>
        <authorList>
            <person name="Liu G."/>
            <person name="Chen C."/>
            <person name="Han X."/>
        </authorList>
    </citation>
    <scope>NUCLEOTIDE SEQUENCE</scope>
    <source>
        <strain evidence="9">QD2021</strain>
    </source>
</reference>
<dbReference type="AlphaFoldDB" id="A0AAU0F103"/>
<dbReference type="EMBL" id="CP136426">
    <property type="protein sequence ID" value="WOC50962.1"/>
    <property type="molecule type" value="Genomic_DNA"/>
</dbReference>
<dbReference type="GO" id="GO:0009307">
    <property type="term" value="P:DNA restriction-modification system"/>
    <property type="evidence" value="ECO:0007669"/>
    <property type="project" value="UniProtKB-KW"/>
</dbReference>
<dbReference type="Proteomes" id="UP001432059">
    <property type="component" value="Chromosome"/>
</dbReference>
<dbReference type="PANTHER" id="PTHR33841:SF6">
    <property type="entry name" value="TYPE II METHYLTRANSFERASE M.HINDII"/>
    <property type="match status" value="1"/>
</dbReference>
<dbReference type="RefSeq" id="WP_327984651.1">
    <property type="nucleotide sequence ID" value="NZ_CP136426.1"/>
</dbReference>
<keyword evidence="2 9" id="KW-0489">Methyltransferase</keyword>
<dbReference type="InterPro" id="IPR050953">
    <property type="entry name" value="N4_N6_ade-DNA_methylase"/>
</dbReference>
<keyword evidence="4" id="KW-0949">S-adenosyl-L-methionine</keyword>
<evidence type="ECO:0000256" key="6">
    <source>
        <dbReference type="ARBA" id="ARBA00023125"/>
    </source>
</evidence>
<dbReference type="EC" id="2.1.1.72" evidence="1"/>
<evidence type="ECO:0000256" key="4">
    <source>
        <dbReference type="ARBA" id="ARBA00022691"/>
    </source>
</evidence>
<evidence type="ECO:0000313" key="10">
    <source>
        <dbReference type="Proteomes" id="UP001432059"/>
    </source>
</evidence>
<keyword evidence="10" id="KW-1185">Reference proteome</keyword>
<evidence type="ECO:0000256" key="7">
    <source>
        <dbReference type="ARBA" id="ARBA00047942"/>
    </source>
</evidence>
<comment type="catalytic activity">
    <reaction evidence="7">
        <text>a 2'-deoxyadenosine in DNA + S-adenosyl-L-methionine = an N(6)-methyl-2'-deoxyadenosine in DNA + S-adenosyl-L-homocysteine + H(+)</text>
        <dbReference type="Rhea" id="RHEA:15197"/>
        <dbReference type="Rhea" id="RHEA-COMP:12418"/>
        <dbReference type="Rhea" id="RHEA-COMP:12419"/>
        <dbReference type="ChEBI" id="CHEBI:15378"/>
        <dbReference type="ChEBI" id="CHEBI:57856"/>
        <dbReference type="ChEBI" id="CHEBI:59789"/>
        <dbReference type="ChEBI" id="CHEBI:90615"/>
        <dbReference type="ChEBI" id="CHEBI:90616"/>
        <dbReference type="EC" id="2.1.1.72"/>
    </reaction>
</comment>
<feature type="domain" description="Type II methyltransferase M.TaqI-like" evidence="8">
    <location>
        <begin position="88"/>
        <end position="263"/>
    </location>
</feature>
<evidence type="ECO:0000313" key="9">
    <source>
        <dbReference type="EMBL" id="WOC50962.1"/>
    </source>
</evidence>
<dbReference type="InterPro" id="IPR002052">
    <property type="entry name" value="DNA_methylase_N6_adenine_CS"/>
</dbReference>
<dbReference type="SUPFAM" id="SSF53335">
    <property type="entry name" value="S-adenosyl-L-methionine-dependent methyltransferases"/>
    <property type="match status" value="1"/>
</dbReference>
<proteinExistence type="predicted"/>
<dbReference type="GO" id="GO:0032259">
    <property type="term" value="P:methylation"/>
    <property type="evidence" value="ECO:0007669"/>
    <property type="project" value="UniProtKB-KW"/>
</dbReference>
<dbReference type="KEGG" id="bpor:BPO_0315"/>
<dbReference type="InterPro" id="IPR029063">
    <property type="entry name" value="SAM-dependent_MTases_sf"/>
</dbReference>
<gene>
    <name evidence="9" type="ORF">BPO_0315</name>
</gene>
<keyword evidence="5" id="KW-0680">Restriction system</keyword>
<dbReference type="Pfam" id="PF07669">
    <property type="entry name" value="Eco57I"/>
    <property type="match status" value="1"/>
</dbReference>
<dbReference type="PRINTS" id="PR00507">
    <property type="entry name" value="N12N6MTFRASE"/>
</dbReference>